<dbReference type="GO" id="GO:0044233">
    <property type="term" value="C:mitochondria-associated endoplasmic reticulum membrane contact site"/>
    <property type="evidence" value="ECO:0007669"/>
    <property type="project" value="TreeGrafter"/>
</dbReference>
<reference evidence="15" key="4">
    <citation type="journal article" date="2022" name="Res Sq">
        <title>Comparative Genomics Reveals Insights into the Divergent Evolution of Astigmatic Mites and Household Pest Adaptations.</title>
        <authorList>
            <person name="Xiong Q."/>
            <person name="Wan A.T.-Y."/>
            <person name="Liu X.-Y."/>
            <person name="Fung C.S.-H."/>
            <person name="Xiao X."/>
            <person name="Malainual N."/>
            <person name="Hou J."/>
            <person name="Wang L."/>
            <person name="Wang M."/>
            <person name="Yang K."/>
            <person name="Cui Y."/>
            <person name="Leung E."/>
            <person name="Nong W."/>
            <person name="Shin S.-K."/>
            <person name="Au S."/>
            <person name="Jeong K.Y."/>
            <person name="Chew F.T."/>
            <person name="Hui J."/>
            <person name="Leung T.F."/>
            <person name="Tungtrongchitr A."/>
            <person name="Zhong N."/>
            <person name="Liu Z."/>
            <person name="Tsui S."/>
        </authorList>
    </citation>
    <scope>NUCLEOTIDE SEQUENCE</scope>
    <source>
        <strain evidence="15">Derf</strain>
        <tissue evidence="15">Whole organism</tissue>
    </source>
</reference>
<dbReference type="GO" id="GO:0007033">
    <property type="term" value="P:vacuole organization"/>
    <property type="evidence" value="ECO:0007669"/>
    <property type="project" value="UniProtKB-ARBA"/>
</dbReference>
<dbReference type="FunFam" id="1.10.246.190:FF:000001">
    <property type="entry name" value="Autophagy related 5"/>
    <property type="match status" value="1"/>
</dbReference>
<reference evidence="14" key="3">
    <citation type="journal article" date="2021" name="World Allergy Organ. J.">
        <title>Chromosome-level assembly of Dermatophagoides farinae genome and transcriptome reveals two novel allergens Der f 37 and Der f 39.</title>
        <authorList>
            <person name="Chen J."/>
            <person name="Cai Z."/>
            <person name="Fan D."/>
            <person name="Hu J."/>
            <person name="Hou Y."/>
            <person name="He Y."/>
            <person name="Zhang Z."/>
            <person name="Zhao Z."/>
            <person name="Gao P."/>
            <person name="Hu W."/>
            <person name="Sun J."/>
            <person name="Li J."/>
            <person name="Ji K."/>
        </authorList>
    </citation>
    <scope>NUCLEOTIDE SEQUENCE</scope>
    <source>
        <strain evidence="14">JKM2019</strain>
    </source>
</reference>
<name>A0A922IAQ8_DERFA</name>
<sequence>MAEDGEILRYLWDSTLPVAFHLSDQDRHSIKIPEPYYSLVPRLSYFSLIIDKIAVYFSQFIDINNKTSANLWLEYLDIPLKFNYPIGLLYDLYEPDIQLPWNITVNFDRFPEDTIVRCNNRSSMESAFLSSLKEADALKRREPIVSTMPKKDHNQLWMAVVNHKFDQFWSINRRLMAPTTNQQTFRYIPFRFYIRSPTFSDQPLLVQKLIKPILDSGDQATYRDLIIQVLGDEYLNNDKYNLIVHGIQPEMDTPLQWMSEHLSYLDNFLHIVIHDKSNV</sequence>
<dbReference type="Pfam" id="PF20638">
    <property type="entry name" value="ATG5_UblA"/>
    <property type="match status" value="1"/>
</dbReference>
<keyword evidence="16" id="KW-1185">Reference proteome</keyword>
<evidence type="ECO:0000256" key="2">
    <source>
        <dbReference type="ARBA" id="ARBA00004623"/>
    </source>
</evidence>
<reference evidence="14" key="2">
    <citation type="submission" date="2020-06" db="EMBL/GenBank/DDBJ databases">
        <authorList>
            <person name="Ji K."/>
            <person name="Li J."/>
        </authorList>
    </citation>
    <scope>NUCLEOTIDE SEQUENCE</scope>
    <source>
        <strain evidence="14">JKM2019</strain>
        <tissue evidence="14">Whole body</tissue>
    </source>
</reference>
<dbReference type="PANTHER" id="PTHR13040:SF2">
    <property type="entry name" value="AUTOPHAGY PROTEIN 5"/>
    <property type="match status" value="1"/>
</dbReference>
<feature type="domain" description="Autophagy protein ATG5 UblB" evidence="11">
    <location>
        <begin position="187"/>
        <end position="273"/>
    </location>
</feature>
<evidence type="ECO:0000313" key="16">
    <source>
        <dbReference type="Proteomes" id="UP000790347"/>
    </source>
</evidence>
<feature type="domain" description="Autophagy protein ATG5 UblA" evidence="13">
    <location>
        <begin position="11"/>
        <end position="107"/>
    </location>
</feature>
<evidence type="ECO:0000256" key="9">
    <source>
        <dbReference type="ARBA" id="ARBA00023136"/>
    </source>
</evidence>
<dbReference type="GO" id="GO:0061908">
    <property type="term" value="C:phagophore"/>
    <property type="evidence" value="ECO:0007669"/>
    <property type="project" value="TreeGrafter"/>
</dbReference>
<dbReference type="GO" id="GO:0034045">
    <property type="term" value="C:phagophore assembly site membrane"/>
    <property type="evidence" value="ECO:0007669"/>
    <property type="project" value="UniProtKB-SubCell"/>
</dbReference>
<keyword evidence="9 10" id="KW-0472">Membrane</keyword>
<dbReference type="InterPro" id="IPR007239">
    <property type="entry name" value="Atg5"/>
</dbReference>
<dbReference type="InterPro" id="IPR042527">
    <property type="entry name" value="Atg5_UblA_dom_sf"/>
</dbReference>
<evidence type="ECO:0000256" key="6">
    <source>
        <dbReference type="ARBA" id="ARBA00022499"/>
    </source>
</evidence>
<evidence type="ECO:0000256" key="7">
    <source>
        <dbReference type="ARBA" id="ARBA00022843"/>
    </source>
</evidence>
<dbReference type="Proteomes" id="UP000828236">
    <property type="component" value="Unassembled WGS sequence"/>
</dbReference>
<dbReference type="InterPro" id="IPR048939">
    <property type="entry name" value="ATG5_UblA"/>
</dbReference>
<organism evidence="15 16">
    <name type="scientific">Dermatophagoides farinae</name>
    <name type="common">American house dust mite</name>
    <dbReference type="NCBI Taxonomy" id="6954"/>
    <lineage>
        <taxon>Eukaryota</taxon>
        <taxon>Metazoa</taxon>
        <taxon>Ecdysozoa</taxon>
        <taxon>Arthropoda</taxon>
        <taxon>Chelicerata</taxon>
        <taxon>Arachnida</taxon>
        <taxon>Acari</taxon>
        <taxon>Acariformes</taxon>
        <taxon>Sarcoptiformes</taxon>
        <taxon>Astigmata</taxon>
        <taxon>Psoroptidia</taxon>
        <taxon>Analgoidea</taxon>
        <taxon>Pyroglyphidae</taxon>
        <taxon>Dermatophagoidinae</taxon>
        <taxon>Dermatophagoides</taxon>
    </lineage>
</organism>
<dbReference type="OrthoDB" id="272162at2759"/>
<comment type="caution">
    <text evidence="15">The sequence shown here is derived from an EMBL/GenBank/DDBJ whole genome shotgun (WGS) entry which is preliminary data.</text>
</comment>
<evidence type="ECO:0000259" key="13">
    <source>
        <dbReference type="Pfam" id="PF20638"/>
    </source>
</evidence>
<dbReference type="AlphaFoldDB" id="A0A922IAQ8"/>
<evidence type="ECO:0000313" key="14">
    <source>
        <dbReference type="EMBL" id="KAH7640481.1"/>
    </source>
</evidence>
<dbReference type="PANTHER" id="PTHR13040">
    <property type="entry name" value="AUTOPHAGY PROTEIN 5"/>
    <property type="match status" value="1"/>
</dbReference>
<dbReference type="Pfam" id="PF20637">
    <property type="entry name" value="ATG5_HBR"/>
    <property type="match status" value="1"/>
</dbReference>
<dbReference type="EMBL" id="SDOV01000005">
    <property type="protein sequence ID" value="KAH7640481.1"/>
    <property type="molecule type" value="Genomic_DNA"/>
</dbReference>
<dbReference type="Gene3D" id="1.10.246.190">
    <property type="entry name" value="Autophagy protein Apg5, helix rich domain"/>
    <property type="match status" value="1"/>
</dbReference>
<dbReference type="EMBL" id="ASGP02000001">
    <property type="protein sequence ID" value="KAH9525929.1"/>
    <property type="molecule type" value="Genomic_DNA"/>
</dbReference>
<keyword evidence="6 10" id="KW-1017">Isopeptide bond</keyword>
<evidence type="ECO:0000256" key="4">
    <source>
        <dbReference type="ARBA" id="ARBA00015616"/>
    </source>
</evidence>
<dbReference type="Proteomes" id="UP000790347">
    <property type="component" value="Unassembled WGS sequence"/>
</dbReference>
<evidence type="ECO:0000259" key="11">
    <source>
        <dbReference type="Pfam" id="PF04106"/>
    </source>
</evidence>
<evidence type="ECO:0000256" key="10">
    <source>
        <dbReference type="RuleBase" id="RU361202"/>
    </source>
</evidence>
<dbReference type="Pfam" id="PF04106">
    <property type="entry name" value="ATG5_UblB"/>
    <property type="match status" value="1"/>
</dbReference>
<comment type="subcellular location">
    <subcellularLocation>
        <location evidence="1">Cytoplasm</location>
    </subcellularLocation>
    <subcellularLocation>
        <location evidence="2 10">Preautophagosomal structure membrane</location>
        <topology evidence="2 10">Peripheral membrane protein</topology>
    </subcellularLocation>
</comment>
<evidence type="ECO:0000259" key="12">
    <source>
        <dbReference type="Pfam" id="PF20637"/>
    </source>
</evidence>
<dbReference type="GO" id="GO:0000422">
    <property type="term" value="P:autophagy of mitochondrion"/>
    <property type="evidence" value="ECO:0007669"/>
    <property type="project" value="TreeGrafter"/>
</dbReference>
<comment type="subunit">
    <text evidence="10">Conjugated with ATG12.</text>
</comment>
<proteinExistence type="inferred from homology"/>
<dbReference type="InterPro" id="IPR048940">
    <property type="entry name" value="ATG5_HBR"/>
</dbReference>
<comment type="function">
    <text evidence="10">Involved in autophagic vesicle formation.</text>
</comment>
<evidence type="ECO:0000256" key="3">
    <source>
        <dbReference type="ARBA" id="ARBA00006910"/>
    </source>
</evidence>
<comment type="similarity">
    <text evidence="3 10">Belongs to the ATG5 family.</text>
</comment>
<dbReference type="FunFam" id="3.10.20.90:FF:000100">
    <property type="entry name" value="Autophagy related 5"/>
    <property type="match status" value="1"/>
</dbReference>
<dbReference type="GO" id="GO:0006995">
    <property type="term" value="P:cellular response to nitrogen starvation"/>
    <property type="evidence" value="ECO:0007669"/>
    <property type="project" value="TreeGrafter"/>
</dbReference>
<evidence type="ECO:0000256" key="1">
    <source>
        <dbReference type="ARBA" id="ARBA00004496"/>
    </source>
</evidence>
<dbReference type="Gene3D" id="3.10.20.90">
    <property type="entry name" value="Phosphatidylinositol 3-kinase Catalytic Subunit, Chain A, domain 1"/>
    <property type="match status" value="1"/>
</dbReference>
<dbReference type="InterPro" id="IPR042526">
    <property type="entry name" value="Atg5_HR"/>
</dbReference>
<reference evidence="15" key="1">
    <citation type="submission" date="2013-05" db="EMBL/GenBank/DDBJ databases">
        <authorList>
            <person name="Yim A.K.Y."/>
            <person name="Chan T.F."/>
            <person name="Ji K.M."/>
            <person name="Liu X.Y."/>
            <person name="Zhou J.W."/>
            <person name="Li R.Q."/>
            <person name="Yang K.Y."/>
            <person name="Li J."/>
            <person name="Li M."/>
            <person name="Law P.T.W."/>
            <person name="Wu Y.L."/>
            <person name="Cai Z.L."/>
            <person name="Qin H."/>
            <person name="Bao Y."/>
            <person name="Leung R.K.K."/>
            <person name="Ng P.K.S."/>
            <person name="Zou J."/>
            <person name="Zhong X.J."/>
            <person name="Ran P.X."/>
            <person name="Zhong N.S."/>
            <person name="Liu Z.G."/>
            <person name="Tsui S.K.W."/>
        </authorList>
    </citation>
    <scope>NUCLEOTIDE SEQUENCE</scope>
    <source>
        <strain evidence="15">Derf</strain>
        <tissue evidence="15">Whole organism</tissue>
    </source>
</reference>
<dbReference type="InterPro" id="IPR048318">
    <property type="entry name" value="ATG5_UblB"/>
</dbReference>
<keyword evidence="8 10" id="KW-0072">Autophagy</keyword>
<feature type="domain" description="Autophagy protein ATG5 alpha-helical bundle region" evidence="12">
    <location>
        <begin position="122"/>
        <end position="177"/>
    </location>
</feature>
<evidence type="ECO:0000256" key="8">
    <source>
        <dbReference type="ARBA" id="ARBA00023006"/>
    </source>
</evidence>
<gene>
    <name evidence="15" type="primary">ATG5</name>
    <name evidence="15" type="ORF">DERF_000059</name>
    <name evidence="14" type="ORF">HUG17_7948</name>
</gene>
<evidence type="ECO:0000256" key="5">
    <source>
        <dbReference type="ARBA" id="ARBA00022490"/>
    </source>
</evidence>
<dbReference type="GO" id="GO:0019776">
    <property type="term" value="F:Atg8-family ligase activity"/>
    <property type="evidence" value="ECO:0007669"/>
    <property type="project" value="TreeGrafter"/>
</dbReference>
<dbReference type="GO" id="GO:0034727">
    <property type="term" value="P:piecemeal microautophagy of the nucleus"/>
    <property type="evidence" value="ECO:0007669"/>
    <property type="project" value="TreeGrafter"/>
</dbReference>
<dbReference type="GO" id="GO:0034274">
    <property type="term" value="C:Atg12-Atg5-Atg16 complex"/>
    <property type="evidence" value="ECO:0007669"/>
    <property type="project" value="TreeGrafter"/>
</dbReference>
<dbReference type="GO" id="GO:0005776">
    <property type="term" value="C:autophagosome"/>
    <property type="evidence" value="ECO:0007669"/>
    <property type="project" value="TreeGrafter"/>
</dbReference>
<evidence type="ECO:0000313" key="15">
    <source>
        <dbReference type="EMBL" id="KAH9525929.1"/>
    </source>
</evidence>
<dbReference type="Gene3D" id="3.10.20.620">
    <property type="match status" value="1"/>
</dbReference>
<accession>A0A922IAQ8</accession>
<protein>
    <recommendedName>
        <fullName evidence="4 10">Autophagy protein 5</fullName>
    </recommendedName>
</protein>
<keyword evidence="7 10" id="KW-0832">Ubl conjugation</keyword>
<keyword evidence="5" id="KW-0963">Cytoplasm</keyword>